<keyword evidence="2 8" id="KW-0813">Transport</keyword>
<evidence type="ECO:0000256" key="2">
    <source>
        <dbReference type="ARBA" id="ARBA00022448"/>
    </source>
</evidence>
<dbReference type="InterPro" id="IPR002898">
    <property type="entry name" value="MotA_ExbB_proton_chnl"/>
</dbReference>
<keyword evidence="7 9" id="KW-0472">Membrane</keyword>
<feature type="transmembrane region" description="Helical" evidence="9">
    <location>
        <begin position="98"/>
        <end position="122"/>
    </location>
</feature>
<evidence type="ECO:0000313" key="12">
    <source>
        <dbReference type="Proteomes" id="UP000703590"/>
    </source>
</evidence>
<keyword evidence="12" id="KW-1185">Reference proteome</keyword>
<gene>
    <name evidence="11" type="ORF">JWV37_02765</name>
</gene>
<dbReference type="PANTHER" id="PTHR30625">
    <property type="entry name" value="PROTEIN TOLQ"/>
    <property type="match status" value="1"/>
</dbReference>
<reference evidence="12" key="2">
    <citation type="submission" date="2021-02" db="EMBL/GenBank/DDBJ databases">
        <title>Sulfurospirillum tamanensis sp. nov.</title>
        <authorList>
            <person name="Merkel A.Y."/>
        </authorList>
    </citation>
    <scope>NUCLEOTIDE SEQUENCE [LARGE SCALE GENOMIC DNA]</scope>
    <source>
        <strain evidence="12">T05b</strain>
    </source>
</reference>
<evidence type="ECO:0000256" key="7">
    <source>
        <dbReference type="ARBA" id="ARBA00023136"/>
    </source>
</evidence>
<evidence type="ECO:0000256" key="1">
    <source>
        <dbReference type="ARBA" id="ARBA00004429"/>
    </source>
</evidence>
<organism evidence="11 12">
    <name type="scientific">Sulfurospirillum tamanense</name>
    <dbReference type="NCBI Taxonomy" id="2813362"/>
    <lineage>
        <taxon>Bacteria</taxon>
        <taxon>Pseudomonadati</taxon>
        <taxon>Campylobacterota</taxon>
        <taxon>Epsilonproteobacteria</taxon>
        <taxon>Campylobacterales</taxon>
        <taxon>Sulfurospirillaceae</taxon>
        <taxon>Sulfurospirillum</taxon>
    </lineage>
</organism>
<feature type="transmembrane region" description="Helical" evidence="9">
    <location>
        <begin position="142"/>
        <end position="167"/>
    </location>
</feature>
<comment type="subcellular location">
    <subcellularLocation>
        <location evidence="1">Cell inner membrane</location>
        <topology evidence="1">Multi-pass membrane protein</topology>
    </subcellularLocation>
    <subcellularLocation>
        <location evidence="8">Membrane</location>
        <topology evidence="8">Multi-pass membrane protein</topology>
    </subcellularLocation>
</comment>
<evidence type="ECO:0000256" key="3">
    <source>
        <dbReference type="ARBA" id="ARBA00022475"/>
    </source>
</evidence>
<evidence type="ECO:0000256" key="6">
    <source>
        <dbReference type="ARBA" id="ARBA00022989"/>
    </source>
</evidence>
<reference evidence="11 12" key="3">
    <citation type="submission" date="2021-02" db="EMBL/GenBank/DDBJ databases">
        <authorList>
            <person name="Merkel A.Y."/>
        </authorList>
    </citation>
    <scope>NUCLEOTIDE SEQUENCE [LARGE SCALE GENOMIC DNA]</scope>
    <source>
        <strain evidence="11 12">T05b</strain>
    </source>
</reference>
<evidence type="ECO:0000256" key="5">
    <source>
        <dbReference type="ARBA" id="ARBA00022927"/>
    </source>
</evidence>
<dbReference type="Proteomes" id="UP000703590">
    <property type="component" value="Unassembled WGS sequence"/>
</dbReference>
<dbReference type="InterPro" id="IPR050790">
    <property type="entry name" value="ExbB/TolQ_transport"/>
</dbReference>
<dbReference type="EMBL" id="JAFHKK010000003">
    <property type="protein sequence ID" value="MBN2963690.1"/>
    <property type="molecule type" value="Genomic_DNA"/>
</dbReference>
<name>A0ABS2WQA1_9BACT</name>
<reference evidence="11 12" key="1">
    <citation type="submission" date="2021-02" db="EMBL/GenBank/DDBJ databases">
        <title>Sulfurospirillum tamanensis sp. nov.</title>
        <authorList>
            <person name="Frolova A."/>
            <person name="Merkel A."/>
            <person name="Slobodkin A."/>
        </authorList>
    </citation>
    <scope>NUCLEOTIDE SEQUENCE [LARGE SCALE GENOMIC DNA]</scope>
    <source>
        <strain evidence="11 12">T05b</strain>
    </source>
</reference>
<dbReference type="Pfam" id="PF01618">
    <property type="entry name" value="MotA_ExbB"/>
    <property type="match status" value="1"/>
</dbReference>
<dbReference type="PANTHER" id="PTHR30625:SF15">
    <property type="entry name" value="BIOPOLYMER TRANSPORT PROTEIN EXBB"/>
    <property type="match status" value="1"/>
</dbReference>
<evidence type="ECO:0000313" key="11">
    <source>
        <dbReference type="EMBL" id="MBN2963690.1"/>
    </source>
</evidence>
<keyword evidence="5 8" id="KW-0653">Protein transport</keyword>
<comment type="similarity">
    <text evidence="8">Belongs to the exbB/tolQ family.</text>
</comment>
<accession>A0ABS2WQA1</accession>
<sequence>MASVDLFLNYILRSNVVTWVVLGWLSVYFIATLTILFARWSQLSQWHERERASLESIMMGSKNVRDDSILKRCVSSASYSINLLKVCKNVAEKNATIGLSWLSVIASTSPFIGLFGTVVSILETFGGLGNASSASLGVIAPAISEALIVTAAGIFVAIPAYSFHILLKRKAYEVLSLVERQAEIIASNAKAGEAKSGHDQLG</sequence>
<comment type="caution">
    <text evidence="11">The sequence shown here is derived from an EMBL/GenBank/DDBJ whole genome shotgun (WGS) entry which is preliminary data.</text>
</comment>
<keyword evidence="4 9" id="KW-0812">Transmembrane</keyword>
<keyword evidence="6 9" id="KW-1133">Transmembrane helix</keyword>
<proteinExistence type="inferred from homology"/>
<evidence type="ECO:0000256" key="8">
    <source>
        <dbReference type="RuleBase" id="RU004057"/>
    </source>
</evidence>
<feature type="domain" description="MotA/TolQ/ExbB proton channel" evidence="10">
    <location>
        <begin position="92"/>
        <end position="178"/>
    </location>
</feature>
<keyword evidence="3" id="KW-1003">Cell membrane</keyword>
<protein>
    <submittedName>
        <fullName evidence="11">MotA/TolQ/ExbB proton channel family protein</fullName>
    </submittedName>
</protein>
<evidence type="ECO:0000256" key="9">
    <source>
        <dbReference type="SAM" id="Phobius"/>
    </source>
</evidence>
<feature type="transmembrane region" description="Helical" evidence="9">
    <location>
        <begin position="16"/>
        <end position="38"/>
    </location>
</feature>
<evidence type="ECO:0000256" key="4">
    <source>
        <dbReference type="ARBA" id="ARBA00022692"/>
    </source>
</evidence>
<evidence type="ECO:0000259" key="10">
    <source>
        <dbReference type="Pfam" id="PF01618"/>
    </source>
</evidence>